<organism evidence="1">
    <name type="scientific">Fervidicoccus fontis</name>
    <dbReference type="NCBI Taxonomy" id="683846"/>
    <lineage>
        <taxon>Archaea</taxon>
        <taxon>Thermoproteota</taxon>
        <taxon>Thermoprotei</taxon>
        <taxon>Fervidicoccales</taxon>
        <taxon>Fervidicoccaceae</taxon>
        <taxon>Fervidicoccus</taxon>
    </lineage>
</organism>
<proteinExistence type="predicted"/>
<evidence type="ECO:0000313" key="1">
    <source>
        <dbReference type="EMBL" id="HEU97429.1"/>
    </source>
</evidence>
<protein>
    <submittedName>
        <fullName evidence="1">Uncharacterized protein</fullName>
    </submittedName>
</protein>
<comment type="caution">
    <text evidence="1">The sequence shown here is derived from an EMBL/GenBank/DDBJ whole genome shotgun (WGS) entry which is preliminary data.</text>
</comment>
<name>A0A7C2UKN9_9CREN</name>
<accession>A0A7C2UKN9</accession>
<sequence length="68" mass="7918">MLLFIFANRDATLMEERNPEVLARCAWEKGGSFIEKDVAMMESFNRRLGAISFEWSDLLNTKNSLEHH</sequence>
<dbReference type="AlphaFoldDB" id="A0A7C2UKN9"/>
<reference evidence="1" key="1">
    <citation type="journal article" date="2020" name="mSystems">
        <title>Genome- and Community-Level Interaction Insights into Carbon Utilization and Element Cycling Functions of Hydrothermarchaeota in Hydrothermal Sediment.</title>
        <authorList>
            <person name="Zhou Z."/>
            <person name="Liu Y."/>
            <person name="Xu W."/>
            <person name="Pan J."/>
            <person name="Luo Z.H."/>
            <person name="Li M."/>
        </authorList>
    </citation>
    <scope>NUCLEOTIDE SEQUENCE [LARGE SCALE GENOMIC DNA]</scope>
    <source>
        <strain evidence="1">SpSt-1259</strain>
    </source>
</reference>
<gene>
    <name evidence="1" type="ORF">ENO36_01035</name>
</gene>
<dbReference type="Proteomes" id="UP000885664">
    <property type="component" value="Unassembled WGS sequence"/>
</dbReference>
<dbReference type="EMBL" id="DSFE01000028">
    <property type="protein sequence ID" value="HEU97429.1"/>
    <property type="molecule type" value="Genomic_DNA"/>
</dbReference>